<dbReference type="InterPro" id="IPR001715">
    <property type="entry name" value="CH_dom"/>
</dbReference>
<feature type="domain" description="Calponin-homology (CH)" evidence="2">
    <location>
        <begin position="10"/>
        <end position="112"/>
    </location>
</feature>
<sequence>MLQQTPGPKRHGRKELVQWLNATLALELQAVEDTRNGAVACLLLDRARPGSIDLSKVDWAADAHAPVLRNYKLLQAGLARARVDRPVDVDGLTRGTHRACLEFMQWFKRFSDATPCLDAYDPAEARRRCKGGTPAPPRPRAPRGAPPPPPPPPKKSADLEAVEAERDLYVTKLRDVERRVQTRPADESAAELALAITRILYDNGSPAAPPVTPTPRD</sequence>
<dbReference type="Gene3D" id="1.10.418.10">
    <property type="entry name" value="Calponin-like domain"/>
    <property type="match status" value="1"/>
</dbReference>
<protein>
    <recommendedName>
        <fullName evidence="2">Calponin-homology (CH) domain-containing protein</fullName>
    </recommendedName>
</protein>
<evidence type="ECO:0000256" key="1">
    <source>
        <dbReference type="SAM" id="MobiDB-lite"/>
    </source>
</evidence>
<dbReference type="GO" id="GO:0008017">
    <property type="term" value="F:microtubule binding"/>
    <property type="evidence" value="ECO:0007669"/>
    <property type="project" value="InterPro"/>
</dbReference>
<dbReference type="SUPFAM" id="SSF140612">
    <property type="entry name" value="EB1 dimerisation domain-like"/>
    <property type="match status" value="1"/>
</dbReference>
<feature type="region of interest" description="Disordered" evidence="1">
    <location>
        <begin position="126"/>
        <end position="163"/>
    </location>
</feature>
<comment type="caution">
    <text evidence="3">The sequence shown here is derived from an EMBL/GenBank/DDBJ whole genome shotgun (WGS) entry which is preliminary data.</text>
</comment>
<dbReference type="InterPro" id="IPR036872">
    <property type="entry name" value="CH_dom_sf"/>
</dbReference>
<evidence type="ECO:0000313" key="4">
    <source>
        <dbReference type="Proteomes" id="UP000789595"/>
    </source>
</evidence>
<organism evidence="3 4">
    <name type="scientific">Pelagomonas calceolata</name>
    <dbReference type="NCBI Taxonomy" id="35677"/>
    <lineage>
        <taxon>Eukaryota</taxon>
        <taxon>Sar</taxon>
        <taxon>Stramenopiles</taxon>
        <taxon>Ochrophyta</taxon>
        <taxon>Pelagophyceae</taxon>
        <taxon>Pelagomonadales</taxon>
        <taxon>Pelagomonadaceae</taxon>
        <taxon>Pelagomonas</taxon>
    </lineage>
</organism>
<dbReference type="PROSITE" id="PS50021">
    <property type="entry name" value="CH"/>
    <property type="match status" value="1"/>
</dbReference>
<dbReference type="Pfam" id="PF00307">
    <property type="entry name" value="CH"/>
    <property type="match status" value="1"/>
</dbReference>
<dbReference type="InterPro" id="IPR027328">
    <property type="entry name" value="MAPRE"/>
</dbReference>
<evidence type="ECO:0000259" key="2">
    <source>
        <dbReference type="PROSITE" id="PS50021"/>
    </source>
</evidence>
<gene>
    <name evidence="3" type="ORF">PECAL_4P00060</name>
</gene>
<proteinExistence type="predicted"/>
<dbReference type="Gene3D" id="1.20.5.1430">
    <property type="match status" value="1"/>
</dbReference>
<dbReference type="SUPFAM" id="SSF47576">
    <property type="entry name" value="Calponin-homology domain, CH-domain"/>
    <property type="match status" value="1"/>
</dbReference>
<name>A0A8J2WYP1_9STRA</name>
<dbReference type="AlphaFoldDB" id="A0A8J2WYP1"/>
<dbReference type="PANTHER" id="PTHR10623">
    <property type="entry name" value="MICROTUBULE-ASSOCIATED PROTEIN RP/EB FAMILY MEMBER"/>
    <property type="match status" value="1"/>
</dbReference>
<evidence type="ECO:0000313" key="3">
    <source>
        <dbReference type="EMBL" id="CAH0372849.1"/>
    </source>
</evidence>
<keyword evidence="4" id="KW-1185">Reference proteome</keyword>
<dbReference type="OrthoDB" id="2119228at2759"/>
<dbReference type="InterPro" id="IPR036133">
    <property type="entry name" value="EB1_C_sf"/>
</dbReference>
<feature type="compositionally biased region" description="Pro residues" evidence="1">
    <location>
        <begin position="134"/>
        <end position="154"/>
    </location>
</feature>
<dbReference type="EMBL" id="CAKKNE010000004">
    <property type="protein sequence ID" value="CAH0372849.1"/>
    <property type="molecule type" value="Genomic_DNA"/>
</dbReference>
<dbReference type="Proteomes" id="UP000789595">
    <property type="component" value="Unassembled WGS sequence"/>
</dbReference>
<accession>A0A8J2WYP1</accession>
<reference evidence="3" key="1">
    <citation type="submission" date="2021-11" db="EMBL/GenBank/DDBJ databases">
        <authorList>
            <consortium name="Genoscope - CEA"/>
            <person name="William W."/>
        </authorList>
    </citation>
    <scope>NUCLEOTIDE SEQUENCE</scope>
</reference>